<accession>A0A7C1HW17</accession>
<evidence type="ECO:0008006" key="2">
    <source>
        <dbReference type="Google" id="ProtNLM"/>
    </source>
</evidence>
<gene>
    <name evidence="1" type="ORF">ENO04_00155</name>
</gene>
<proteinExistence type="predicted"/>
<evidence type="ECO:0000313" key="1">
    <source>
        <dbReference type="EMBL" id="HDS10027.1"/>
    </source>
</evidence>
<comment type="caution">
    <text evidence="1">The sequence shown here is derived from an EMBL/GenBank/DDBJ whole genome shotgun (WGS) entry which is preliminary data.</text>
</comment>
<protein>
    <recommendedName>
        <fullName evidence="2">V-type ATP synthase subunit C</fullName>
    </recommendedName>
</protein>
<reference evidence="1" key="1">
    <citation type="journal article" date="2020" name="mSystems">
        <title>Genome- and Community-Level Interaction Insights into Carbon Utilization and Element Cycling Functions of Hydrothermarchaeota in Hydrothermal Sediment.</title>
        <authorList>
            <person name="Zhou Z."/>
            <person name="Liu Y."/>
            <person name="Xu W."/>
            <person name="Pan J."/>
            <person name="Luo Z.H."/>
            <person name="Li M."/>
        </authorList>
    </citation>
    <scope>NUCLEOTIDE SEQUENCE [LARGE SCALE GENOMIC DNA]</scope>
    <source>
        <strain evidence="1">SpSt-123</strain>
    </source>
</reference>
<sequence length="336" mass="38379">MIRAYSYSWFLPKAYSWLTRLLSQDKVKEIESANDLKSYINSLRGTRLSGHIPFTSDPRIIDLSIRSFYKKEINTLLSLVPESDAYYIKVSLLPIFVKELFHIYRVYLNRCYQALEFYKNAFLTISPSAVEELCSRKATLKASSTKELMMLAQLIDDPVYRNFLLGKADLIEENIDLATAEVFYYFMALNTVVEKMPDSPFSPSPREIVCPYIDLNLLRTASSYVLARGGFPEFFEKLGRTGCYGLELLGLTPDEKALVNIYVKVLDYYGFVVEGQKSIFELDHEAGLKMSEKVMKASRKAFASYPFSLSVPLALLHLLLGEKDFLLSQLSRIILA</sequence>
<dbReference type="AlphaFoldDB" id="A0A7C1HW17"/>
<name>A0A7C1HW17_9CREN</name>
<organism evidence="1">
    <name type="scientific">Fervidicoccus fontis</name>
    <dbReference type="NCBI Taxonomy" id="683846"/>
    <lineage>
        <taxon>Archaea</taxon>
        <taxon>Thermoproteota</taxon>
        <taxon>Thermoprotei</taxon>
        <taxon>Fervidicoccales</taxon>
        <taxon>Fervidicoccaceae</taxon>
        <taxon>Fervidicoccus</taxon>
    </lineage>
</organism>
<dbReference type="EMBL" id="DSDY01000007">
    <property type="protein sequence ID" value="HDS10027.1"/>
    <property type="molecule type" value="Genomic_DNA"/>
</dbReference>